<keyword evidence="2" id="KW-1185">Reference proteome</keyword>
<dbReference type="EMBL" id="JAAIUW010000005">
    <property type="protein sequence ID" value="KAF7833096.1"/>
    <property type="molecule type" value="Genomic_DNA"/>
</dbReference>
<protein>
    <submittedName>
        <fullName evidence="1">Uncharacterized protein</fullName>
    </submittedName>
</protein>
<gene>
    <name evidence="1" type="ORF">G2W53_015429</name>
</gene>
<proteinExistence type="predicted"/>
<comment type="caution">
    <text evidence="1">The sequence shown here is derived from an EMBL/GenBank/DDBJ whole genome shotgun (WGS) entry which is preliminary data.</text>
</comment>
<accession>A0A835C4R3</accession>
<reference evidence="1" key="1">
    <citation type="submission" date="2020-09" db="EMBL/GenBank/DDBJ databases">
        <title>Genome-Enabled Discovery of Anthraquinone Biosynthesis in Senna tora.</title>
        <authorList>
            <person name="Kang S.-H."/>
            <person name="Pandey R.P."/>
            <person name="Lee C.-M."/>
            <person name="Sim J.-S."/>
            <person name="Jeong J.-T."/>
            <person name="Choi B.-S."/>
            <person name="Jung M."/>
            <person name="Ginzburg D."/>
            <person name="Zhao K."/>
            <person name="Won S.Y."/>
            <person name="Oh T.-J."/>
            <person name="Yu Y."/>
            <person name="Kim N.-H."/>
            <person name="Lee O.R."/>
            <person name="Lee T.-H."/>
            <person name="Bashyal P."/>
            <person name="Kim T.-S."/>
            <person name="Lee W.-H."/>
            <person name="Kawkins C."/>
            <person name="Kim C.-K."/>
            <person name="Kim J.S."/>
            <person name="Ahn B.O."/>
            <person name="Rhee S.Y."/>
            <person name="Sohng J.K."/>
        </authorList>
    </citation>
    <scope>NUCLEOTIDE SEQUENCE</scope>
    <source>
        <tissue evidence="1">Leaf</tissue>
    </source>
</reference>
<dbReference type="Proteomes" id="UP000634136">
    <property type="component" value="Unassembled WGS sequence"/>
</dbReference>
<sequence length="107" mass="11961">MAPERIFLSHLQTTQSNLKTLTDFDKGKQDGLHKETIDLGAQVEAENKKGDLLKRIFLSHLQTTQSNLKTLTDFDKGKLDGLHKETIDLGAQVEAENKKGDLLSKDD</sequence>
<evidence type="ECO:0000313" key="1">
    <source>
        <dbReference type="EMBL" id="KAF7833096.1"/>
    </source>
</evidence>
<organism evidence="1 2">
    <name type="scientific">Senna tora</name>
    <dbReference type="NCBI Taxonomy" id="362788"/>
    <lineage>
        <taxon>Eukaryota</taxon>
        <taxon>Viridiplantae</taxon>
        <taxon>Streptophyta</taxon>
        <taxon>Embryophyta</taxon>
        <taxon>Tracheophyta</taxon>
        <taxon>Spermatophyta</taxon>
        <taxon>Magnoliopsida</taxon>
        <taxon>eudicotyledons</taxon>
        <taxon>Gunneridae</taxon>
        <taxon>Pentapetalae</taxon>
        <taxon>rosids</taxon>
        <taxon>fabids</taxon>
        <taxon>Fabales</taxon>
        <taxon>Fabaceae</taxon>
        <taxon>Caesalpinioideae</taxon>
        <taxon>Cassia clade</taxon>
        <taxon>Senna</taxon>
    </lineage>
</organism>
<name>A0A835C4R3_9FABA</name>
<dbReference type="AlphaFoldDB" id="A0A835C4R3"/>
<evidence type="ECO:0000313" key="2">
    <source>
        <dbReference type="Proteomes" id="UP000634136"/>
    </source>
</evidence>